<organism evidence="3 4">
    <name type="scientific">Flavobacterium enshiense DK69</name>
    <dbReference type="NCBI Taxonomy" id="1107311"/>
    <lineage>
        <taxon>Bacteria</taxon>
        <taxon>Pseudomonadati</taxon>
        <taxon>Bacteroidota</taxon>
        <taxon>Flavobacteriia</taxon>
        <taxon>Flavobacteriales</taxon>
        <taxon>Flavobacteriaceae</taxon>
        <taxon>Flavobacterium</taxon>
    </lineage>
</organism>
<accession>A0A0A2MNR3</accession>
<comment type="caution">
    <text evidence="3">The sequence shown here is derived from an EMBL/GenBank/DDBJ whole genome shotgun (WGS) entry which is preliminary data.</text>
</comment>
<protein>
    <recommendedName>
        <fullName evidence="2">Secretion system C-terminal sorting domain-containing protein</fullName>
    </recommendedName>
</protein>
<proteinExistence type="predicted"/>
<evidence type="ECO:0000313" key="3">
    <source>
        <dbReference type="EMBL" id="KGO93098.1"/>
    </source>
</evidence>
<name>A0A0A2MNR3_9FLAO</name>
<reference evidence="3 4" key="2">
    <citation type="journal article" date="2015" name="Stand. Genomic Sci.">
        <title>High quality draft genomic sequence of Flavobacterium enshiense DK69(T) and comparison among Flavobacterium genomes.</title>
        <authorList>
            <person name="Zeng Z."/>
            <person name="Chen C."/>
            <person name="Du H."/>
            <person name="Wang G."/>
            <person name="Li M."/>
        </authorList>
    </citation>
    <scope>NUCLEOTIDE SEQUENCE [LARGE SCALE GENOMIC DNA]</scope>
    <source>
        <strain evidence="3 4">DK69</strain>
    </source>
</reference>
<dbReference type="NCBIfam" id="TIGR04183">
    <property type="entry name" value="Por_Secre_tail"/>
    <property type="match status" value="1"/>
</dbReference>
<dbReference type="PATRIC" id="fig|1107311.5.peg.1530"/>
<dbReference type="STRING" id="1107311.Q767_15055"/>
<keyword evidence="1" id="KW-0732">Signal</keyword>
<evidence type="ECO:0000256" key="1">
    <source>
        <dbReference type="ARBA" id="ARBA00022729"/>
    </source>
</evidence>
<evidence type="ECO:0000259" key="2">
    <source>
        <dbReference type="Pfam" id="PF18962"/>
    </source>
</evidence>
<dbReference type="Proteomes" id="UP000030149">
    <property type="component" value="Unassembled WGS sequence"/>
</dbReference>
<sequence>RPKAEASFATVSDITVDCGAATTSTLGYTNGKTGNCEISGLVTSTLSVQDPAGFCDGDITESWTYTDNCNRTITKSRTIHVRPIEVASEDVPCSPGSSGVPKVYLCHKTGSAKNPCINICVDQSAVAAHLAHGDYLGECAPNCENRNVIPAKQVDGENVALFNVNAYPNPSNNQFTFEIESESSDNINISVLDISGRLIKELTDVKESKVTFGENLQRGVYIAIVQQGNNQKTIRIVKE</sequence>
<dbReference type="eggNOG" id="COG3391">
    <property type="taxonomic scope" value="Bacteria"/>
</dbReference>
<dbReference type="RefSeq" id="WP_035630905.1">
    <property type="nucleotide sequence ID" value="NZ_JRLZ01000021.1"/>
</dbReference>
<keyword evidence="4" id="KW-1185">Reference proteome</keyword>
<reference evidence="4" key="1">
    <citation type="submission" date="2013-09" db="EMBL/GenBank/DDBJ databases">
        <authorList>
            <person name="Zeng Z."/>
            <person name="Chen C."/>
        </authorList>
    </citation>
    <scope>NUCLEOTIDE SEQUENCE [LARGE SCALE GENOMIC DNA]</scope>
    <source>
        <strain evidence="4">DK69</strain>
    </source>
</reference>
<dbReference type="Pfam" id="PF18962">
    <property type="entry name" value="Por_Secre_tail"/>
    <property type="match status" value="1"/>
</dbReference>
<feature type="domain" description="Secretion system C-terminal sorting" evidence="2">
    <location>
        <begin position="167"/>
        <end position="235"/>
    </location>
</feature>
<evidence type="ECO:0000313" key="4">
    <source>
        <dbReference type="Proteomes" id="UP000030149"/>
    </source>
</evidence>
<dbReference type="AlphaFoldDB" id="A0A0A2MNR3"/>
<gene>
    <name evidence="3" type="ORF">Q767_15055</name>
</gene>
<feature type="non-terminal residue" evidence="3">
    <location>
        <position position="1"/>
    </location>
</feature>
<dbReference type="InterPro" id="IPR026444">
    <property type="entry name" value="Secre_tail"/>
</dbReference>
<dbReference type="EMBL" id="JRLZ01000021">
    <property type="protein sequence ID" value="KGO93098.1"/>
    <property type="molecule type" value="Genomic_DNA"/>
</dbReference>